<organism evidence="2 3">
    <name type="scientific">Phnomibacter ginsenosidimutans</name>
    <dbReference type="NCBI Taxonomy" id="2676868"/>
    <lineage>
        <taxon>Bacteria</taxon>
        <taxon>Pseudomonadati</taxon>
        <taxon>Bacteroidota</taxon>
        <taxon>Chitinophagia</taxon>
        <taxon>Chitinophagales</taxon>
        <taxon>Chitinophagaceae</taxon>
        <taxon>Phnomibacter</taxon>
    </lineage>
</organism>
<gene>
    <name evidence="2" type="ORF">GLV81_00250</name>
</gene>
<proteinExistence type="predicted"/>
<feature type="transmembrane region" description="Helical" evidence="1">
    <location>
        <begin position="104"/>
        <end position="124"/>
    </location>
</feature>
<evidence type="ECO:0000256" key="1">
    <source>
        <dbReference type="SAM" id="Phobius"/>
    </source>
</evidence>
<accession>A0A6I6G5T3</accession>
<keyword evidence="1" id="KW-0812">Transmembrane</keyword>
<name>A0A6I6G5T3_9BACT</name>
<evidence type="ECO:0000313" key="3">
    <source>
        <dbReference type="Proteomes" id="UP000426027"/>
    </source>
</evidence>
<feature type="transmembrane region" description="Helical" evidence="1">
    <location>
        <begin position="130"/>
        <end position="149"/>
    </location>
</feature>
<protein>
    <submittedName>
        <fullName evidence="2">Uncharacterized protein</fullName>
    </submittedName>
</protein>
<sequence>MFTKADAEAYFTAEKIESLVFVLLGITAVVVALLFWFWLKTPLHKGAAVPLIVVGLLQLTVGYTVYSRSDTQRKDIVYKMDLNPDAIATQEIPRMEKVMRNFVVYRWTEIVLLLVALVGIFLLKNQPDKLMLYGVALGLAVQAAISLSADYTAEKRGAIYLNGLKDFVQQTKRMP</sequence>
<dbReference type="AlphaFoldDB" id="A0A6I6G5T3"/>
<keyword evidence="1" id="KW-0472">Membrane</keyword>
<evidence type="ECO:0000313" key="2">
    <source>
        <dbReference type="EMBL" id="QGW26743.1"/>
    </source>
</evidence>
<dbReference type="KEGG" id="fls:GLV81_00250"/>
<feature type="transmembrane region" description="Helical" evidence="1">
    <location>
        <begin position="20"/>
        <end position="39"/>
    </location>
</feature>
<dbReference type="RefSeq" id="WP_157475872.1">
    <property type="nucleotide sequence ID" value="NZ_CP046566.1"/>
</dbReference>
<keyword evidence="1" id="KW-1133">Transmembrane helix</keyword>
<dbReference type="Proteomes" id="UP000426027">
    <property type="component" value="Chromosome"/>
</dbReference>
<dbReference type="EMBL" id="CP046566">
    <property type="protein sequence ID" value="QGW26743.1"/>
    <property type="molecule type" value="Genomic_DNA"/>
</dbReference>
<reference evidence="2 3" key="1">
    <citation type="submission" date="2019-11" db="EMBL/GenBank/DDBJ databases">
        <authorList>
            <person name="Im W.T."/>
        </authorList>
    </citation>
    <scope>NUCLEOTIDE SEQUENCE [LARGE SCALE GENOMIC DNA]</scope>
    <source>
        <strain evidence="2 3">SB-02</strain>
    </source>
</reference>
<feature type="transmembrane region" description="Helical" evidence="1">
    <location>
        <begin position="45"/>
        <end position="66"/>
    </location>
</feature>
<keyword evidence="3" id="KW-1185">Reference proteome</keyword>